<reference evidence="1 2" key="1">
    <citation type="submission" date="2021-11" db="EMBL/GenBank/DDBJ databases">
        <title>Genomic of Niabella pedocola.</title>
        <authorList>
            <person name="Wu T."/>
        </authorList>
    </citation>
    <scope>NUCLEOTIDE SEQUENCE [LARGE SCALE GENOMIC DNA]</scope>
    <source>
        <strain evidence="1 2">JCM 31011</strain>
    </source>
</reference>
<dbReference type="GO" id="GO:0016787">
    <property type="term" value="F:hydrolase activity"/>
    <property type="evidence" value="ECO:0007669"/>
    <property type="project" value="UniProtKB-KW"/>
</dbReference>
<dbReference type="PANTHER" id="PTHR38792">
    <property type="entry name" value="BNR/ASP-BOX REPEAT DOMAIN PROTEIN (AFU_ORTHOLOGUE AFUA_7G06430)-RELATED"/>
    <property type="match status" value="1"/>
</dbReference>
<dbReference type="EMBL" id="JAJNEC010000005">
    <property type="protein sequence ID" value="MCD2422661.1"/>
    <property type="molecule type" value="Genomic_DNA"/>
</dbReference>
<sequence length="458" mass="51915">MNNHQSSRRKFLKQTGIVMAGVPFVHTTLFPGKQPVAQAQWSVAQNTPVTVLTDNRLKFEYGEERMVLDDGLQPSMLITRNDTIVVQAQNHNKPQPQQRIYYPFAVDTVVSRDKGATWQKIALLPGKNDINIEGGIVQLKDGTIMGLETYVTPGSKPDTGESLMFYSTDDMKTVKGPVTVTFDMPDSNFYASSDDGGRPHVAMRLHRRIFEMPNGDLMTTIYGWQKGDKSPSDYEVRMIKTRVMVFRSSNKGRHWKYVSSITTMPQAQTEGFGEPVLNRVNKGKHAGRLICFMRTGRELFKAYSDNEGKTWSKPEPIQFADRDVYATEKWKEMFKEVKRKGIPVVENAVEIIGAVVDPDLCVLRSGLLVAAFGVRIPAKACWQKFNHPWNGNYIAVSSDGGDTWSNVQQLTSGIPTTHYMAVEETKEDNKIFVVYDWGWWGYKEGRYTYGRPVTIRKQ</sequence>
<dbReference type="RefSeq" id="WP_231003870.1">
    <property type="nucleotide sequence ID" value="NZ_JAJNEC010000005.1"/>
</dbReference>
<dbReference type="InterPro" id="IPR010916">
    <property type="entry name" value="TonB_box_CS"/>
</dbReference>
<organism evidence="1 2">
    <name type="scientific">Niabella pedocola</name>
    <dbReference type="NCBI Taxonomy" id="1752077"/>
    <lineage>
        <taxon>Bacteria</taxon>
        <taxon>Pseudomonadati</taxon>
        <taxon>Bacteroidota</taxon>
        <taxon>Chitinophagia</taxon>
        <taxon>Chitinophagales</taxon>
        <taxon>Chitinophagaceae</taxon>
        <taxon>Niabella</taxon>
    </lineage>
</organism>
<dbReference type="InterPro" id="IPR006311">
    <property type="entry name" value="TAT_signal"/>
</dbReference>
<dbReference type="SUPFAM" id="SSF50939">
    <property type="entry name" value="Sialidases"/>
    <property type="match status" value="1"/>
</dbReference>
<protein>
    <submittedName>
        <fullName evidence="1">Glycoside hydrolase</fullName>
    </submittedName>
</protein>
<evidence type="ECO:0000313" key="2">
    <source>
        <dbReference type="Proteomes" id="UP001199816"/>
    </source>
</evidence>
<dbReference type="InterPro" id="IPR036278">
    <property type="entry name" value="Sialidase_sf"/>
</dbReference>
<dbReference type="CDD" id="cd15482">
    <property type="entry name" value="Sialidase_non-viral"/>
    <property type="match status" value="1"/>
</dbReference>
<proteinExistence type="predicted"/>
<gene>
    <name evidence="1" type="ORF">LQ567_07810</name>
</gene>
<evidence type="ECO:0000313" key="1">
    <source>
        <dbReference type="EMBL" id="MCD2422661.1"/>
    </source>
</evidence>
<comment type="caution">
    <text evidence="1">The sequence shown here is derived from an EMBL/GenBank/DDBJ whole genome shotgun (WGS) entry which is preliminary data.</text>
</comment>
<dbReference type="Gene3D" id="2.120.10.10">
    <property type="match status" value="1"/>
</dbReference>
<dbReference type="PROSITE" id="PS00430">
    <property type="entry name" value="TONB_DEPENDENT_REC_1"/>
    <property type="match status" value="1"/>
</dbReference>
<accession>A0ABS8PS12</accession>
<name>A0ABS8PS12_9BACT</name>
<dbReference type="PANTHER" id="PTHR38792:SF3">
    <property type="entry name" value="BNR_ASP-BOX REPEAT DOMAIN PROTEIN (AFU_ORTHOLOGUE AFUA_7G06430)-RELATED"/>
    <property type="match status" value="1"/>
</dbReference>
<dbReference type="PROSITE" id="PS51318">
    <property type="entry name" value="TAT"/>
    <property type="match status" value="1"/>
</dbReference>
<dbReference type="Proteomes" id="UP001199816">
    <property type="component" value="Unassembled WGS sequence"/>
</dbReference>
<keyword evidence="2" id="KW-1185">Reference proteome</keyword>
<keyword evidence="1" id="KW-0378">Hydrolase</keyword>